<keyword evidence="1" id="KW-0812">Transmembrane</keyword>
<keyword evidence="3" id="KW-1185">Reference proteome</keyword>
<feature type="transmembrane region" description="Helical" evidence="1">
    <location>
        <begin position="94"/>
        <end position="111"/>
    </location>
</feature>
<reference evidence="2 3" key="1">
    <citation type="journal article" date="2018" name="Environ. Microbiol.">
        <title>Isolation and genomic characterization of Novimethylophilus kurashikiensis gen. nov. sp. nov., a new lanthanide-dependent methylotrophic species of Methylophilaceae.</title>
        <authorList>
            <person name="Lv H."/>
            <person name="Sahin N."/>
            <person name="Tani A."/>
        </authorList>
    </citation>
    <scope>NUCLEOTIDE SEQUENCE [LARGE SCALE GENOMIC DNA]</scope>
    <source>
        <strain evidence="2 3">La2-4</strain>
    </source>
</reference>
<keyword evidence="1" id="KW-0472">Membrane</keyword>
<accession>A0A2R5F8Z6</accession>
<dbReference type="EMBL" id="BDOQ01000008">
    <property type="protein sequence ID" value="GBG14505.1"/>
    <property type="molecule type" value="Genomic_DNA"/>
</dbReference>
<proteinExistence type="predicted"/>
<evidence type="ECO:0000256" key="1">
    <source>
        <dbReference type="SAM" id="Phobius"/>
    </source>
</evidence>
<dbReference type="RefSeq" id="WP_109015697.1">
    <property type="nucleotide sequence ID" value="NZ_BDOQ01000008.1"/>
</dbReference>
<keyword evidence="1" id="KW-1133">Transmembrane helix</keyword>
<name>A0A2R5F8Z6_9PROT</name>
<gene>
    <name evidence="2" type="ORF">NMK_2104</name>
</gene>
<feature type="transmembrane region" description="Helical" evidence="1">
    <location>
        <begin position="65"/>
        <end position="88"/>
    </location>
</feature>
<evidence type="ECO:0000313" key="2">
    <source>
        <dbReference type="EMBL" id="GBG14505.1"/>
    </source>
</evidence>
<evidence type="ECO:0000313" key="3">
    <source>
        <dbReference type="Proteomes" id="UP000245081"/>
    </source>
</evidence>
<dbReference type="Proteomes" id="UP000245081">
    <property type="component" value="Unassembled WGS sequence"/>
</dbReference>
<protein>
    <submittedName>
        <fullName evidence="2">33 kDa chaperonin</fullName>
    </submittedName>
</protein>
<organism evidence="2 3">
    <name type="scientific">Novimethylophilus kurashikiensis</name>
    <dbReference type="NCBI Taxonomy" id="1825523"/>
    <lineage>
        <taxon>Bacteria</taxon>
        <taxon>Pseudomonadati</taxon>
        <taxon>Pseudomonadota</taxon>
        <taxon>Betaproteobacteria</taxon>
        <taxon>Nitrosomonadales</taxon>
        <taxon>Methylophilaceae</taxon>
        <taxon>Novimethylophilus</taxon>
    </lineage>
</organism>
<dbReference type="AlphaFoldDB" id="A0A2R5F8Z6"/>
<sequence>MTQSVTKATPELLAQLRTPEALAAIQVARDNKWLMVDEPSLQAVFADDKEHPVYKLLEEDAKTGGLFGLVQYSILAVFFGLAFGMTIFKPHMPAMLFVMWGAIATATALLYKKHPALIMGKSKK</sequence>
<comment type="caution">
    <text evidence="2">The sequence shown here is derived from an EMBL/GenBank/DDBJ whole genome shotgun (WGS) entry which is preliminary data.</text>
</comment>